<dbReference type="AlphaFoldDB" id="A0A4R6AUB7"/>
<sequence length="208" mass="21198">MMKRLSLLSAICGLAFAANAANAAITEVFSVAGLTQGPYSLETFDDLALVPGVTAAASTGLRTIGFAAAPSFPSGTTGLTADGFPDPITFTFASAASSVGMFFGNDEACCSSGFSANLDIFGTSGLLGTLSVAANMNDSVDQFIGFISDEAVTSVTIRYGSGTDVRLYTVVDDLRFNSTNPPPVPLPAGLPLAATGLAALALFKRRKT</sequence>
<dbReference type="EMBL" id="SMZO01000039">
    <property type="protein sequence ID" value="TDL85806.1"/>
    <property type="molecule type" value="Genomic_DNA"/>
</dbReference>
<dbReference type="NCBIfam" id="TIGR03370">
    <property type="entry name" value="VPLPA-CTERM"/>
    <property type="match status" value="1"/>
</dbReference>
<protein>
    <submittedName>
        <fullName evidence="3">VPLPA-CTERM sorting domain-containing protein</fullName>
    </submittedName>
</protein>
<evidence type="ECO:0000256" key="1">
    <source>
        <dbReference type="SAM" id="Phobius"/>
    </source>
</evidence>
<keyword evidence="1" id="KW-1133">Transmembrane helix</keyword>
<feature type="transmembrane region" description="Helical" evidence="1">
    <location>
        <begin position="184"/>
        <end position="203"/>
    </location>
</feature>
<reference evidence="3 4" key="1">
    <citation type="submission" date="2019-03" db="EMBL/GenBank/DDBJ databases">
        <title>Rhodobacteraceae bacterium SM1902, a new member of the family Rhodobacteraceae isolated from Yantai.</title>
        <authorList>
            <person name="Sun Y."/>
        </authorList>
    </citation>
    <scope>NUCLEOTIDE SEQUENCE [LARGE SCALE GENOMIC DNA]</scope>
    <source>
        <strain evidence="3 4">SM1902</strain>
    </source>
</reference>
<evidence type="ECO:0000256" key="2">
    <source>
        <dbReference type="SAM" id="SignalP"/>
    </source>
</evidence>
<dbReference type="OrthoDB" id="9255792at2"/>
<comment type="caution">
    <text evidence="3">The sequence shown here is derived from an EMBL/GenBank/DDBJ whole genome shotgun (WGS) entry which is preliminary data.</text>
</comment>
<evidence type="ECO:0000313" key="4">
    <source>
        <dbReference type="Proteomes" id="UP000294562"/>
    </source>
</evidence>
<organism evidence="3 4">
    <name type="scientific">Meridianimarinicoccus aquatilis</name>
    <dbReference type="NCBI Taxonomy" id="2552766"/>
    <lineage>
        <taxon>Bacteria</taxon>
        <taxon>Pseudomonadati</taxon>
        <taxon>Pseudomonadota</taxon>
        <taxon>Alphaproteobacteria</taxon>
        <taxon>Rhodobacterales</taxon>
        <taxon>Paracoccaceae</taxon>
        <taxon>Meridianimarinicoccus</taxon>
    </lineage>
</organism>
<feature type="signal peptide" evidence="2">
    <location>
        <begin position="1"/>
        <end position="20"/>
    </location>
</feature>
<dbReference type="Proteomes" id="UP000294562">
    <property type="component" value="Unassembled WGS sequence"/>
</dbReference>
<keyword evidence="2" id="KW-0732">Signal</keyword>
<dbReference type="InterPro" id="IPR022472">
    <property type="entry name" value="VPLPA-CTERM"/>
</dbReference>
<feature type="chain" id="PRO_5020910021" evidence="2">
    <location>
        <begin position="21"/>
        <end position="208"/>
    </location>
</feature>
<gene>
    <name evidence="3" type="ORF">E2L05_14780</name>
</gene>
<proteinExistence type="predicted"/>
<keyword evidence="1" id="KW-0472">Membrane</keyword>
<accession>A0A4R6AUB7</accession>
<evidence type="ECO:0000313" key="3">
    <source>
        <dbReference type="EMBL" id="TDL85806.1"/>
    </source>
</evidence>
<name>A0A4R6AUB7_9RHOB</name>
<keyword evidence="4" id="KW-1185">Reference proteome</keyword>
<keyword evidence="1" id="KW-0812">Transmembrane</keyword>